<evidence type="ECO:0000256" key="1">
    <source>
        <dbReference type="SAM" id="MobiDB-lite"/>
    </source>
</evidence>
<keyword evidence="3" id="KW-1185">Reference proteome</keyword>
<dbReference type="GO" id="GO:0005737">
    <property type="term" value="C:cytoplasm"/>
    <property type="evidence" value="ECO:0007669"/>
    <property type="project" value="TreeGrafter"/>
</dbReference>
<accession>A0A9W7C195</accession>
<sequence>MPPRERLQISLGPLSSSLTSHTTHLTLLTHSLPSCYDPNICFRPSGNSKRGANSNTDGPVGIRGVIVDEKGAFIPPPLTSSEEESTLTSSTWSGPTSLFDMTSSSSSSTGLLRSSLLSSSLSTPSNFFNLQKEEQSIPSNGRSVDWDAYMSETPPSPKKKITEDCDDNYVNFNSALEKCGGINGIKTWISYHPLSVPIFRPLNTFSLNRDGFDTGFSCVGLGEELEDDLRKLMEECDGVGEIDLGVSWDGKGFYWAGLGEKVGEFFREECRRATVCTTLVCGRERVEVEVEEEEELIGEGMRVNRRKVRRAINVGVGLQGLSEVSDVVMPVDLAKCERMLGEEEFDFGKMEESCIENPREVRTNIFSASAVAGLAVDSAFGAASLREEHNAGGVSVAGSGLGGDGNEINAKRMSRGDLCSVLKPSHRHKILELEAGFMKASRLKEIVREDLEGEDGRMRGGGDREEKRKKEDGLMGSLSVIGGVDKSNFEGAKWFGVAASARFDSSFGTGLDTRRDIVKCLFEGTQASRIAASVVSSDEIGSPSIGGLALGSYWQMLLGPRRGESTTMFSCLSTSTRSNSWLRPIAENLEKVRVGTICDGARGFLTSEIARGACCETEELVEVVEEMRRLVDVYDEE</sequence>
<dbReference type="EMBL" id="BRXX01000265">
    <property type="protein sequence ID" value="GMI01352.1"/>
    <property type="molecule type" value="Genomic_DNA"/>
</dbReference>
<organism evidence="2 3">
    <name type="scientific">Triparma verrucosa</name>
    <dbReference type="NCBI Taxonomy" id="1606542"/>
    <lineage>
        <taxon>Eukaryota</taxon>
        <taxon>Sar</taxon>
        <taxon>Stramenopiles</taxon>
        <taxon>Ochrophyta</taxon>
        <taxon>Bolidophyceae</taxon>
        <taxon>Parmales</taxon>
        <taxon>Triparmaceae</taxon>
        <taxon>Triparma</taxon>
    </lineage>
</organism>
<protein>
    <submittedName>
        <fullName evidence="2">Uncharacterized protein</fullName>
    </submittedName>
</protein>
<dbReference type="Gene3D" id="3.40.50.1440">
    <property type="entry name" value="Tubulin/FtsZ, GTPase domain"/>
    <property type="match status" value="1"/>
</dbReference>
<dbReference type="AlphaFoldDB" id="A0A9W7C195"/>
<proteinExistence type="predicted"/>
<reference evidence="3" key="1">
    <citation type="journal article" date="2023" name="Commun. Biol.">
        <title>Genome analysis of Parmales, the sister group of diatoms, reveals the evolutionary specialization of diatoms from phago-mixotrophs to photoautotrophs.</title>
        <authorList>
            <person name="Ban H."/>
            <person name="Sato S."/>
            <person name="Yoshikawa S."/>
            <person name="Yamada K."/>
            <person name="Nakamura Y."/>
            <person name="Ichinomiya M."/>
            <person name="Sato N."/>
            <person name="Blanc-Mathieu R."/>
            <person name="Endo H."/>
            <person name="Kuwata A."/>
            <person name="Ogata H."/>
        </authorList>
    </citation>
    <scope>NUCLEOTIDE SEQUENCE [LARGE SCALE GENOMIC DNA]</scope>
    <source>
        <strain evidence="3">NIES 3699</strain>
    </source>
</reference>
<dbReference type="InterPro" id="IPR036525">
    <property type="entry name" value="Tubulin/FtsZ_GTPase_sf"/>
</dbReference>
<gene>
    <name evidence="2" type="ORF">TrVE_jg13033</name>
</gene>
<dbReference type="Proteomes" id="UP001165160">
    <property type="component" value="Unassembled WGS sequence"/>
</dbReference>
<dbReference type="InterPro" id="IPR049942">
    <property type="entry name" value="DML1/Misato"/>
</dbReference>
<name>A0A9W7C195_9STRA</name>
<comment type="caution">
    <text evidence="2">The sequence shown here is derived from an EMBL/GenBank/DDBJ whole genome shotgun (WGS) entry which is preliminary data.</text>
</comment>
<feature type="region of interest" description="Disordered" evidence="1">
    <location>
        <begin position="138"/>
        <end position="160"/>
    </location>
</feature>
<dbReference type="PANTHER" id="PTHR13391:SF0">
    <property type="entry name" value="PROTEIN MISATO HOMOLOG 1"/>
    <property type="match status" value="1"/>
</dbReference>
<evidence type="ECO:0000313" key="3">
    <source>
        <dbReference type="Proteomes" id="UP001165160"/>
    </source>
</evidence>
<dbReference type="GO" id="GO:0007005">
    <property type="term" value="P:mitochondrion organization"/>
    <property type="evidence" value="ECO:0007669"/>
    <property type="project" value="InterPro"/>
</dbReference>
<feature type="region of interest" description="Disordered" evidence="1">
    <location>
        <begin position="74"/>
        <end position="93"/>
    </location>
</feature>
<evidence type="ECO:0000313" key="2">
    <source>
        <dbReference type="EMBL" id="GMI01352.1"/>
    </source>
</evidence>
<dbReference type="PANTHER" id="PTHR13391">
    <property type="entry name" value="MITOCHONDRIAL DISTRIBUTION REGULATOR MISATO"/>
    <property type="match status" value="1"/>
</dbReference>